<dbReference type="EMBL" id="FNCJ01000003">
    <property type="protein sequence ID" value="SDG35963.1"/>
    <property type="molecule type" value="Genomic_DNA"/>
</dbReference>
<organism evidence="1 2">
    <name type="scientific">Paraburkholderia phenazinium</name>
    <dbReference type="NCBI Taxonomy" id="60549"/>
    <lineage>
        <taxon>Bacteria</taxon>
        <taxon>Pseudomonadati</taxon>
        <taxon>Pseudomonadota</taxon>
        <taxon>Betaproteobacteria</taxon>
        <taxon>Burkholderiales</taxon>
        <taxon>Burkholderiaceae</taxon>
        <taxon>Paraburkholderia</taxon>
    </lineage>
</organism>
<dbReference type="RefSeq" id="WP_175772827.1">
    <property type="nucleotide sequence ID" value="NZ_CADERL010000022.1"/>
</dbReference>
<reference evidence="1 2" key="1">
    <citation type="submission" date="2016-10" db="EMBL/GenBank/DDBJ databases">
        <authorList>
            <person name="de Groot N.N."/>
        </authorList>
    </citation>
    <scope>NUCLEOTIDE SEQUENCE [LARGE SCALE GENOMIC DNA]</scope>
    <source>
        <strain evidence="1 2">LMG 2247</strain>
    </source>
</reference>
<proteinExistence type="predicted"/>
<name>A0A1G7TKV3_9BURK</name>
<accession>A0A1G7TKV3</accession>
<dbReference type="Proteomes" id="UP000199706">
    <property type="component" value="Unassembled WGS sequence"/>
</dbReference>
<evidence type="ECO:0000313" key="2">
    <source>
        <dbReference type="Proteomes" id="UP000199706"/>
    </source>
</evidence>
<evidence type="ECO:0000313" key="1">
    <source>
        <dbReference type="EMBL" id="SDG35963.1"/>
    </source>
</evidence>
<dbReference type="AlphaFoldDB" id="A0A1G7TKV3"/>
<protein>
    <submittedName>
        <fullName evidence="1">Uncharacterized protein</fullName>
    </submittedName>
</protein>
<sequence>MSHITTTSAPAANSWLARLGALARRALQLHLQTCAIIAEAHRRPE</sequence>
<gene>
    <name evidence="1" type="ORF">SAMN05216466_10364</name>
</gene>